<accession>A0A841SQK6</accession>
<evidence type="ECO:0000256" key="2">
    <source>
        <dbReference type="SAM" id="Phobius"/>
    </source>
</evidence>
<dbReference type="RefSeq" id="WP_185119921.1">
    <property type="nucleotide sequence ID" value="NZ_JACJVQ010000007.1"/>
</dbReference>
<evidence type="ECO:0000259" key="3">
    <source>
        <dbReference type="Pfam" id="PF01370"/>
    </source>
</evidence>
<dbReference type="Gene3D" id="3.90.25.10">
    <property type="entry name" value="UDP-galactose 4-epimerase, domain 1"/>
    <property type="match status" value="1"/>
</dbReference>
<evidence type="ECO:0000313" key="5">
    <source>
        <dbReference type="Proteomes" id="UP000535838"/>
    </source>
</evidence>
<organism evidence="4 5">
    <name type="scientific">Cohnella thailandensis</name>
    <dbReference type="NCBI Taxonomy" id="557557"/>
    <lineage>
        <taxon>Bacteria</taxon>
        <taxon>Bacillati</taxon>
        <taxon>Bacillota</taxon>
        <taxon>Bacilli</taxon>
        <taxon>Bacillales</taxon>
        <taxon>Paenibacillaceae</taxon>
        <taxon>Cohnella</taxon>
    </lineage>
</organism>
<keyword evidence="2" id="KW-0812">Transmembrane</keyword>
<name>A0A841SQK6_9BACL</name>
<dbReference type="EMBL" id="JACJVQ010000007">
    <property type="protein sequence ID" value="MBB6634693.1"/>
    <property type="molecule type" value="Genomic_DNA"/>
</dbReference>
<dbReference type="Proteomes" id="UP000535838">
    <property type="component" value="Unassembled WGS sequence"/>
</dbReference>
<dbReference type="InterPro" id="IPR043128">
    <property type="entry name" value="Rev_trsase/Diguanyl_cyclase"/>
</dbReference>
<dbReference type="SUPFAM" id="SSF55781">
    <property type="entry name" value="GAF domain-like"/>
    <property type="match status" value="1"/>
</dbReference>
<feature type="transmembrane region" description="Helical" evidence="2">
    <location>
        <begin position="403"/>
        <end position="420"/>
    </location>
</feature>
<reference evidence="4 5" key="1">
    <citation type="submission" date="2020-08" db="EMBL/GenBank/DDBJ databases">
        <title>Cohnella phylogeny.</title>
        <authorList>
            <person name="Dunlap C."/>
        </authorList>
    </citation>
    <scope>NUCLEOTIDE SEQUENCE [LARGE SCALE GENOMIC DNA]</scope>
    <source>
        <strain evidence="4 5">DSM 25241</strain>
    </source>
</reference>
<protein>
    <submittedName>
        <fullName evidence="4">GDP-mannose 4,6-dehydratase</fullName>
    </submittedName>
</protein>
<proteinExistence type="inferred from homology"/>
<dbReference type="Gene3D" id="3.30.70.270">
    <property type="match status" value="1"/>
</dbReference>
<keyword evidence="2" id="KW-1133">Transmembrane helix</keyword>
<keyword evidence="2" id="KW-0472">Membrane</keyword>
<sequence>MDVLITGGSGFIGSFVAERFHKEGHKIYIIDNLSTGRRENLTIPHKLYTLDVEDPKCDEVFQSVSPDVVIHLAAQVDVATSILRPQLDTQSNINGLVNMLQCAKKSGAGKFIFASSAAVYGKAEEIPLREDAPAEPLSPYGINKKMGEYYCAKWKEMYGLDTLCFRFSNVYGPRQGGRGEGGVVSIFAERIIEGRELTVYGDGGQTRDFIFVRDVVDAIYRGAMSGATGVYNLSTQSQTSVNRLLETLGKFAELPKIAYSEPRPGDIYHSSLDNSRVKKDLDWVPLYSIEEGLKLTYEWFREKTPDKADKPRERKASSVLWSRWIKPLAENLIAFAAVAVLAKTDLLFHSNIDFKLIYVILLGVVYGMRQSILSAVLASGLYFYESLSAGREWVSLLYDPESLFNVAIYLFFGFLVGFVVDRNKRTVKQTKTDLNVLREKYSFLKGIYSDTKSIKEQLQRQLIGSKDSIGRIYGIIRQLEKMEPEEVVTSSVGVLTEIMEAKRISVYSTNGSDYMRLLLHSYDTGFSLPKTMRLSDHPQLRDVALHGRMFVNRELTPDLPMFVAPVMQGDQVVALVSLHDPDFERLNLRYENLFKVCVELISGSLSRAFQYVGATRSDRFVGDTSVLQSAVFKQVLESKAAAKMQYNADYVLLGIEQGDEELKPVADRLTSALRDSDYLGMVDGELVLLLSNSSESDAAHVIHRLDRTGIRTRRISEEQLYG</sequence>
<dbReference type="Pfam" id="PF01370">
    <property type="entry name" value="Epimerase"/>
    <property type="match status" value="1"/>
</dbReference>
<dbReference type="AlphaFoldDB" id="A0A841SQK6"/>
<dbReference type="SUPFAM" id="SSF51735">
    <property type="entry name" value="NAD(P)-binding Rossmann-fold domains"/>
    <property type="match status" value="1"/>
</dbReference>
<comment type="similarity">
    <text evidence="1">Belongs to the NAD(P)-dependent epimerase/dehydratase family.</text>
</comment>
<feature type="domain" description="NAD-dependent epimerase/dehydratase" evidence="3">
    <location>
        <begin position="3"/>
        <end position="225"/>
    </location>
</feature>
<keyword evidence="5" id="KW-1185">Reference proteome</keyword>
<feature type="transmembrane region" description="Helical" evidence="2">
    <location>
        <begin position="324"/>
        <end position="344"/>
    </location>
</feature>
<evidence type="ECO:0000256" key="1">
    <source>
        <dbReference type="ARBA" id="ARBA00007637"/>
    </source>
</evidence>
<dbReference type="InterPro" id="IPR036291">
    <property type="entry name" value="NAD(P)-bd_dom_sf"/>
</dbReference>
<comment type="caution">
    <text evidence="4">The sequence shown here is derived from an EMBL/GenBank/DDBJ whole genome shotgun (WGS) entry which is preliminary data.</text>
</comment>
<gene>
    <name evidence="4" type="ORF">H7B67_11280</name>
</gene>
<feature type="transmembrane region" description="Helical" evidence="2">
    <location>
        <begin position="356"/>
        <end position="383"/>
    </location>
</feature>
<evidence type="ECO:0000313" key="4">
    <source>
        <dbReference type="EMBL" id="MBB6634693.1"/>
    </source>
</evidence>
<dbReference type="PANTHER" id="PTHR43000">
    <property type="entry name" value="DTDP-D-GLUCOSE 4,6-DEHYDRATASE-RELATED"/>
    <property type="match status" value="1"/>
</dbReference>
<dbReference type="Gene3D" id="3.40.50.720">
    <property type="entry name" value="NAD(P)-binding Rossmann-like Domain"/>
    <property type="match status" value="1"/>
</dbReference>
<dbReference type="InterPro" id="IPR001509">
    <property type="entry name" value="Epimerase_deHydtase"/>
</dbReference>